<dbReference type="Proteomes" id="UP000599109">
    <property type="component" value="Unassembled WGS sequence"/>
</dbReference>
<dbReference type="CDD" id="cd11386">
    <property type="entry name" value="MCP_signal"/>
    <property type="match status" value="1"/>
</dbReference>
<comment type="subcellular location">
    <subcellularLocation>
        <location evidence="1">Membrane</location>
    </subcellularLocation>
</comment>
<evidence type="ECO:0000256" key="3">
    <source>
        <dbReference type="ARBA" id="ARBA00029447"/>
    </source>
</evidence>
<gene>
    <name evidence="7" type="ORF">JJ685_20660</name>
</gene>
<dbReference type="SUPFAM" id="SSF58104">
    <property type="entry name" value="Methyl-accepting chemotaxis protein (MCP) signaling domain"/>
    <property type="match status" value="1"/>
</dbReference>
<dbReference type="Pfam" id="PF00015">
    <property type="entry name" value="MCPsignal"/>
    <property type="match status" value="1"/>
</dbReference>
<comment type="similarity">
    <text evidence="3">Belongs to the methyl-accepting chemotaxis (MCP) protein family.</text>
</comment>
<dbReference type="CDD" id="cd06225">
    <property type="entry name" value="HAMP"/>
    <property type="match status" value="1"/>
</dbReference>
<dbReference type="FunFam" id="1.10.287.950:FF:000001">
    <property type="entry name" value="Methyl-accepting chemotaxis sensory transducer"/>
    <property type="match status" value="1"/>
</dbReference>
<dbReference type="InterPro" id="IPR051310">
    <property type="entry name" value="MCP_chemotaxis"/>
</dbReference>
<evidence type="ECO:0000256" key="1">
    <source>
        <dbReference type="ARBA" id="ARBA00004370"/>
    </source>
</evidence>
<dbReference type="Pfam" id="PF00672">
    <property type="entry name" value="HAMP"/>
    <property type="match status" value="1"/>
</dbReference>
<protein>
    <submittedName>
        <fullName evidence="7">HAMP domain-containing protein</fullName>
    </submittedName>
</protein>
<dbReference type="GO" id="GO:0007165">
    <property type="term" value="P:signal transduction"/>
    <property type="evidence" value="ECO:0007669"/>
    <property type="project" value="UniProtKB-KW"/>
</dbReference>
<evidence type="ECO:0000256" key="4">
    <source>
        <dbReference type="PROSITE-ProRule" id="PRU00284"/>
    </source>
</evidence>
<keyword evidence="2" id="KW-0488">Methylation</keyword>
<dbReference type="PANTHER" id="PTHR43531:SF14">
    <property type="entry name" value="METHYL-ACCEPTING CHEMOTAXIS PROTEIN I-RELATED"/>
    <property type="match status" value="1"/>
</dbReference>
<dbReference type="SMART" id="SM00304">
    <property type="entry name" value="HAMP"/>
    <property type="match status" value="1"/>
</dbReference>
<dbReference type="GO" id="GO:0004888">
    <property type="term" value="F:transmembrane signaling receptor activity"/>
    <property type="evidence" value="ECO:0007669"/>
    <property type="project" value="InterPro"/>
</dbReference>
<dbReference type="InterPro" id="IPR004090">
    <property type="entry name" value="Chemotax_Me-accpt_rcpt"/>
</dbReference>
<dbReference type="InterPro" id="IPR004089">
    <property type="entry name" value="MCPsignal_dom"/>
</dbReference>
<sequence>MADAGRTDDARELLLARLARVQASYNDALDKLVDVIEEEEQGEVREAEATYHTGLELLAGSAAVCLVLSAVLGWQIGRSITVPIGQAVEAAKRVAEGDLSQDIRTTRRDEPGQLLQAVGDMTRNLRQLVGEVTNGAAVVAQASTQIAQGNVDLSQRTEEQASTLEETAGSMEELTSSVTQNASHAQQASQLAVEASNVARKGGEVVGQVVRTMNGISASSAKISEIIGVIDGIAFQTNILALNAAVEAARAGDQGRGFAVVAAEVRTLAQRSAAAAKEIKELIGGSVQQVDAGSHLVEDAGRTMGDIVASVKKVSDLVGEIAAASQEQSMGIEQVNTAVTAMDQVVQQNASLVEEAAAATESMKAQAAALLRTVSRFRIDAGGMQPAWMAPAAPAPAVAARPAPAAGSIPFRTSVAGTPHFAAGAPAANAEWKTF</sequence>
<dbReference type="AlphaFoldDB" id="A0A936Z3I5"/>
<evidence type="ECO:0000259" key="6">
    <source>
        <dbReference type="PROSITE" id="PS50885"/>
    </source>
</evidence>
<dbReference type="PANTHER" id="PTHR43531">
    <property type="entry name" value="PROTEIN ICFG"/>
    <property type="match status" value="1"/>
</dbReference>
<feature type="domain" description="HAMP" evidence="6">
    <location>
        <begin position="78"/>
        <end position="130"/>
    </location>
</feature>
<organism evidence="7 8">
    <name type="scientific">Ramlibacter monticola</name>
    <dbReference type="NCBI Taxonomy" id="1926872"/>
    <lineage>
        <taxon>Bacteria</taxon>
        <taxon>Pseudomonadati</taxon>
        <taxon>Pseudomonadota</taxon>
        <taxon>Betaproteobacteria</taxon>
        <taxon>Burkholderiales</taxon>
        <taxon>Comamonadaceae</taxon>
        <taxon>Ramlibacter</taxon>
    </lineage>
</organism>
<keyword evidence="8" id="KW-1185">Reference proteome</keyword>
<dbReference type="EMBL" id="JAEQNE010000005">
    <property type="protein sequence ID" value="MBL0393561.1"/>
    <property type="molecule type" value="Genomic_DNA"/>
</dbReference>
<dbReference type="PROSITE" id="PS50885">
    <property type="entry name" value="HAMP"/>
    <property type="match status" value="1"/>
</dbReference>
<feature type="domain" description="Methyl-accepting transducer" evidence="5">
    <location>
        <begin position="135"/>
        <end position="364"/>
    </location>
</feature>
<proteinExistence type="inferred from homology"/>
<comment type="caution">
    <text evidence="7">The sequence shown here is derived from an EMBL/GenBank/DDBJ whole genome shotgun (WGS) entry which is preliminary data.</text>
</comment>
<evidence type="ECO:0000313" key="7">
    <source>
        <dbReference type="EMBL" id="MBL0393561.1"/>
    </source>
</evidence>
<dbReference type="GO" id="GO:0005886">
    <property type="term" value="C:plasma membrane"/>
    <property type="evidence" value="ECO:0007669"/>
    <property type="project" value="TreeGrafter"/>
</dbReference>
<dbReference type="SMART" id="SM00283">
    <property type="entry name" value="MA"/>
    <property type="match status" value="1"/>
</dbReference>
<accession>A0A936Z3I5</accession>
<dbReference type="GO" id="GO:0006935">
    <property type="term" value="P:chemotaxis"/>
    <property type="evidence" value="ECO:0007669"/>
    <property type="project" value="InterPro"/>
</dbReference>
<dbReference type="Gene3D" id="1.10.287.950">
    <property type="entry name" value="Methyl-accepting chemotaxis protein"/>
    <property type="match status" value="1"/>
</dbReference>
<name>A0A936Z3I5_9BURK</name>
<evidence type="ECO:0000259" key="5">
    <source>
        <dbReference type="PROSITE" id="PS50111"/>
    </source>
</evidence>
<evidence type="ECO:0000256" key="2">
    <source>
        <dbReference type="ARBA" id="ARBA00022481"/>
    </source>
</evidence>
<dbReference type="PROSITE" id="PS50111">
    <property type="entry name" value="CHEMOTAXIS_TRANSDUC_2"/>
    <property type="match status" value="1"/>
</dbReference>
<dbReference type="PRINTS" id="PR00260">
    <property type="entry name" value="CHEMTRNSDUCR"/>
</dbReference>
<evidence type="ECO:0000313" key="8">
    <source>
        <dbReference type="Proteomes" id="UP000599109"/>
    </source>
</evidence>
<dbReference type="InterPro" id="IPR003660">
    <property type="entry name" value="HAMP_dom"/>
</dbReference>
<reference evidence="7 8" key="1">
    <citation type="journal article" date="2017" name="Int. J. Syst. Evol. Microbiol.">
        <title>Ramlibacter monticola sp. nov., isolated from forest soil.</title>
        <authorList>
            <person name="Chaudhary D.K."/>
            <person name="Kim J."/>
        </authorList>
    </citation>
    <scope>NUCLEOTIDE SEQUENCE [LARGE SCALE GENOMIC DNA]</scope>
    <source>
        <strain evidence="7 8">KACC 19175</strain>
    </source>
</reference>
<keyword evidence="4" id="KW-0807">Transducer</keyword>